<keyword evidence="3" id="KW-0813">Transport</keyword>
<proteinExistence type="inferred from homology"/>
<gene>
    <name evidence="13" type="ORF">O6R05_00795</name>
</gene>
<evidence type="ECO:0000256" key="5">
    <source>
        <dbReference type="ARBA" id="ARBA00022519"/>
    </source>
</evidence>
<name>A0ABY7QV28_9FIRM</name>
<keyword evidence="8" id="KW-0630">Potassium</keyword>
<evidence type="ECO:0000256" key="11">
    <source>
        <dbReference type="ARBA" id="ARBA00023136"/>
    </source>
</evidence>
<evidence type="ECO:0000256" key="8">
    <source>
        <dbReference type="ARBA" id="ARBA00022958"/>
    </source>
</evidence>
<evidence type="ECO:0000256" key="9">
    <source>
        <dbReference type="ARBA" id="ARBA00022989"/>
    </source>
</evidence>
<dbReference type="InterPro" id="IPR004772">
    <property type="entry name" value="TrkH"/>
</dbReference>
<accession>A0ABY7QV28</accession>
<feature type="transmembrane region" description="Helical" evidence="12">
    <location>
        <begin position="69"/>
        <end position="89"/>
    </location>
</feature>
<dbReference type="Pfam" id="PF02386">
    <property type="entry name" value="TrkH"/>
    <property type="match status" value="1"/>
</dbReference>
<evidence type="ECO:0000256" key="12">
    <source>
        <dbReference type="SAM" id="Phobius"/>
    </source>
</evidence>
<sequence length="481" mass="52139">MNIKFVLKILGIIAIIEGVFLLPPTIYAYVMDDGAFKAFVITEALAFGIGCALNLIFEGREHISPKDGMAVVTFGWVLASAIGALPLYLSEWVPTYIDAFFEIVSGFTTTGASVIPNIEEVAKSVVLWRSMTHWIGGMGILVFTLSLLPRLGVGGFQMFKAESPGPVVGKIDPKMSDTAKRLYSIYIVITLVLFGLLCLGGMSVFDSIIHTLGVVGTGGFSSKVASAGHFSGSYIPIVMSIFMIICGTNFTMHYYFYKGKFRQIIKDEELRLFYGIIFAAVGLIAIDLFRSGVTPFKSFVDALFQVTSIASTSGFATVDYDLWPNFSKFILLMLFLFGSCAGSTAGGLKIIRVLIMGKIMNREVKKVIHPKAMIPIKVNGKIINDEVTLGVAAFFGMYFAIAFLATLAVTFTGLDILSSFSSVVTMLSNVGPGFNLVGPTDNFAFFAPGYKVMFSALMLLGRLEFFTMIALLAPKSIIKGA</sequence>
<keyword evidence="11 12" id="KW-0472">Membrane</keyword>
<evidence type="ECO:0000256" key="3">
    <source>
        <dbReference type="ARBA" id="ARBA00022448"/>
    </source>
</evidence>
<feature type="transmembrane region" description="Helical" evidence="12">
    <location>
        <begin position="183"/>
        <end position="205"/>
    </location>
</feature>
<feature type="transmembrane region" description="Helical" evidence="12">
    <location>
        <begin position="387"/>
        <end position="411"/>
    </location>
</feature>
<dbReference type="PIRSF" id="PIRSF006247">
    <property type="entry name" value="TrkH"/>
    <property type="match status" value="1"/>
</dbReference>
<feature type="transmembrane region" description="Helical" evidence="12">
    <location>
        <begin position="36"/>
        <end position="57"/>
    </location>
</feature>
<keyword evidence="5" id="KW-0997">Cell inner membrane</keyword>
<feature type="transmembrane region" description="Helical" evidence="12">
    <location>
        <begin position="329"/>
        <end position="355"/>
    </location>
</feature>
<keyword evidence="7 12" id="KW-0812">Transmembrane</keyword>
<evidence type="ECO:0000313" key="13">
    <source>
        <dbReference type="EMBL" id="WBW50130.1"/>
    </source>
</evidence>
<evidence type="ECO:0000256" key="7">
    <source>
        <dbReference type="ARBA" id="ARBA00022692"/>
    </source>
</evidence>
<feature type="transmembrane region" description="Helical" evidence="12">
    <location>
        <begin position="134"/>
        <end position="153"/>
    </location>
</feature>
<feature type="transmembrane region" description="Helical" evidence="12">
    <location>
        <begin position="234"/>
        <end position="257"/>
    </location>
</feature>
<keyword evidence="10" id="KW-0406">Ion transport</keyword>
<dbReference type="RefSeq" id="WP_271191661.1">
    <property type="nucleotide sequence ID" value="NZ_CP115667.1"/>
</dbReference>
<feature type="transmembrane region" description="Helical" evidence="12">
    <location>
        <begin position="452"/>
        <end position="473"/>
    </location>
</feature>
<evidence type="ECO:0000256" key="10">
    <source>
        <dbReference type="ARBA" id="ARBA00023065"/>
    </source>
</evidence>
<comment type="similarity">
    <text evidence="2">Belongs to the TrkH potassium transport family.</text>
</comment>
<dbReference type="InterPro" id="IPR003445">
    <property type="entry name" value="Cat_transpt"/>
</dbReference>
<evidence type="ECO:0000313" key="14">
    <source>
        <dbReference type="Proteomes" id="UP001210339"/>
    </source>
</evidence>
<keyword evidence="6" id="KW-0633">Potassium transport</keyword>
<keyword evidence="14" id="KW-1185">Reference proteome</keyword>
<dbReference type="EMBL" id="CP115667">
    <property type="protein sequence ID" value="WBW50130.1"/>
    <property type="molecule type" value="Genomic_DNA"/>
</dbReference>
<evidence type="ECO:0000256" key="2">
    <source>
        <dbReference type="ARBA" id="ARBA00009137"/>
    </source>
</evidence>
<keyword evidence="4" id="KW-1003">Cell membrane</keyword>
<comment type="subcellular location">
    <subcellularLocation>
        <location evidence="1">Cell inner membrane</location>
        <topology evidence="1">Multi-pass membrane protein</topology>
    </subcellularLocation>
</comment>
<keyword evidence="9 12" id="KW-1133">Transmembrane helix</keyword>
<dbReference type="Proteomes" id="UP001210339">
    <property type="component" value="Chromosome"/>
</dbReference>
<evidence type="ECO:0000256" key="1">
    <source>
        <dbReference type="ARBA" id="ARBA00004429"/>
    </source>
</evidence>
<dbReference type="PANTHER" id="PTHR32024">
    <property type="entry name" value="TRK SYSTEM POTASSIUM UPTAKE PROTEIN TRKG-RELATED"/>
    <property type="match status" value="1"/>
</dbReference>
<feature type="transmembrane region" description="Helical" evidence="12">
    <location>
        <begin position="269"/>
        <end position="289"/>
    </location>
</feature>
<protein>
    <submittedName>
        <fullName evidence="13">TrkH family potassium uptake protein</fullName>
    </submittedName>
</protein>
<organism evidence="13 14">
    <name type="scientific">Peptoniphilus equinus</name>
    <dbReference type="NCBI Taxonomy" id="3016343"/>
    <lineage>
        <taxon>Bacteria</taxon>
        <taxon>Bacillati</taxon>
        <taxon>Bacillota</taxon>
        <taxon>Tissierellia</taxon>
        <taxon>Tissierellales</taxon>
        <taxon>Peptoniphilaceae</taxon>
        <taxon>Peptoniphilus</taxon>
    </lineage>
</organism>
<evidence type="ECO:0000256" key="4">
    <source>
        <dbReference type="ARBA" id="ARBA00022475"/>
    </source>
</evidence>
<evidence type="ECO:0000256" key="6">
    <source>
        <dbReference type="ARBA" id="ARBA00022538"/>
    </source>
</evidence>
<dbReference type="PANTHER" id="PTHR32024:SF2">
    <property type="entry name" value="TRK SYSTEM POTASSIUM UPTAKE PROTEIN TRKG-RELATED"/>
    <property type="match status" value="1"/>
</dbReference>
<reference evidence="13 14" key="1">
    <citation type="submission" date="2023-01" db="EMBL/GenBank/DDBJ databases">
        <authorList>
            <person name="Lee S.H."/>
            <person name="Jung H.S."/>
            <person name="Yun J.U."/>
        </authorList>
    </citation>
    <scope>NUCLEOTIDE SEQUENCE [LARGE SCALE GENOMIC DNA]</scope>
    <source>
        <strain evidence="13 14">CBA3646</strain>
    </source>
</reference>
<feature type="transmembrane region" description="Helical" evidence="12">
    <location>
        <begin position="7"/>
        <end position="30"/>
    </location>
</feature>